<dbReference type="GO" id="GO:0016747">
    <property type="term" value="F:acyltransferase activity, transferring groups other than amino-acyl groups"/>
    <property type="evidence" value="ECO:0007669"/>
    <property type="project" value="TreeGrafter"/>
</dbReference>
<proteinExistence type="inferred from homology"/>
<gene>
    <name evidence="2" type="ORF">M569_10950</name>
</gene>
<evidence type="ECO:0000313" key="3">
    <source>
        <dbReference type="Proteomes" id="UP000015453"/>
    </source>
</evidence>
<evidence type="ECO:0000313" key="2">
    <source>
        <dbReference type="EMBL" id="EPS63835.1"/>
    </source>
</evidence>
<dbReference type="GO" id="GO:0006508">
    <property type="term" value="P:proteolysis"/>
    <property type="evidence" value="ECO:0007669"/>
    <property type="project" value="InterPro"/>
</dbReference>
<dbReference type="Pfam" id="PF00450">
    <property type="entry name" value="Peptidase_S10"/>
    <property type="match status" value="1"/>
</dbReference>
<dbReference type="InterPro" id="IPR001563">
    <property type="entry name" value="Peptidase_S10"/>
</dbReference>
<dbReference type="EMBL" id="AUSU01005216">
    <property type="protein sequence ID" value="EPS63835.1"/>
    <property type="molecule type" value="Genomic_DNA"/>
</dbReference>
<sequence length="182" mass="21004">MNPLNKNNVYEPECHLDSSPRDYENRRSLREAHFDIKCRNDMYKFSSAWANDPAVREALHIHKGSREKWKRCNYDVNTTADLTNVILYHKDLSRRGGYRSLIYSGTADSIVPTLSTEAWIKSLDYPIVDQWRAWLVDGQCAGYTRSYANNMTFASGGGHVAPEYKPKECQAMLKRWISHAPL</sequence>
<name>S8CAI2_9LAMI</name>
<dbReference type="GO" id="GO:0019748">
    <property type="term" value="P:secondary metabolic process"/>
    <property type="evidence" value="ECO:0007669"/>
    <property type="project" value="TreeGrafter"/>
</dbReference>
<dbReference type="PANTHER" id="PTHR11802">
    <property type="entry name" value="SERINE PROTEASE FAMILY S10 SERINE CARBOXYPEPTIDASE"/>
    <property type="match status" value="1"/>
</dbReference>
<evidence type="ECO:0000256" key="1">
    <source>
        <dbReference type="ARBA" id="ARBA00009431"/>
    </source>
</evidence>
<organism evidence="2 3">
    <name type="scientific">Genlisea aurea</name>
    <dbReference type="NCBI Taxonomy" id="192259"/>
    <lineage>
        <taxon>Eukaryota</taxon>
        <taxon>Viridiplantae</taxon>
        <taxon>Streptophyta</taxon>
        <taxon>Embryophyta</taxon>
        <taxon>Tracheophyta</taxon>
        <taxon>Spermatophyta</taxon>
        <taxon>Magnoliopsida</taxon>
        <taxon>eudicotyledons</taxon>
        <taxon>Gunneridae</taxon>
        <taxon>Pentapetalae</taxon>
        <taxon>asterids</taxon>
        <taxon>lamiids</taxon>
        <taxon>Lamiales</taxon>
        <taxon>Lentibulariaceae</taxon>
        <taxon>Genlisea</taxon>
    </lineage>
</organism>
<comment type="caution">
    <text evidence="2">The sequence shown here is derived from an EMBL/GenBank/DDBJ whole genome shotgun (WGS) entry which is preliminary data.</text>
</comment>
<dbReference type="OrthoDB" id="903146at2759"/>
<dbReference type="InterPro" id="IPR029058">
    <property type="entry name" value="AB_hydrolase_fold"/>
</dbReference>
<accession>S8CAI2</accession>
<dbReference type="PANTHER" id="PTHR11802:SF29">
    <property type="entry name" value="SERINE CARBOXYPEPTIDASE-LIKE 19"/>
    <property type="match status" value="1"/>
</dbReference>
<dbReference type="AlphaFoldDB" id="S8CAI2"/>
<dbReference type="Proteomes" id="UP000015453">
    <property type="component" value="Unassembled WGS sequence"/>
</dbReference>
<keyword evidence="3" id="KW-1185">Reference proteome</keyword>
<dbReference type="GO" id="GO:0004185">
    <property type="term" value="F:serine-type carboxypeptidase activity"/>
    <property type="evidence" value="ECO:0007669"/>
    <property type="project" value="InterPro"/>
</dbReference>
<protein>
    <submittedName>
        <fullName evidence="2">Uncharacterized protein</fullName>
    </submittedName>
</protein>
<reference evidence="2 3" key="1">
    <citation type="journal article" date="2013" name="BMC Genomics">
        <title>The miniature genome of a carnivorous plant Genlisea aurea contains a low number of genes and short non-coding sequences.</title>
        <authorList>
            <person name="Leushkin E.V."/>
            <person name="Sutormin R.A."/>
            <person name="Nabieva E.R."/>
            <person name="Penin A.A."/>
            <person name="Kondrashov A.S."/>
            <person name="Logacheva M.D."/>
        </authorList>
    </citation>
    <scope>NUCLEOTIDE SEQUENCE [LARGE SCALE GENOMIC DNA]</scope>
</reference>
<dbReference type="SUPFAM" id="SSF53474">
    <property type="entry name" value="alpha/beta-Hydrolases"/>
    <property type="match status" value="1"/>
</dbReference>
<comment type="similarity">
    <text evidence="1">Belongs to the peptidase S10 family.</text>
</comment>
<dbReference type="Gene3D" id="3.40.50.1820">
    <property type="entry name" value="alpha/beta hydrolase"/>
    <property type="match status" value="1"/>
</dbReference>